<keyword evidence="2" id="KW-1185">Reference proteome</keyword>
<accession>A0A0M9WIQ0</accession>
<organism evidence="1 2">
    <name type="scientific">Penicillium nordicum</name>
    <dbReference type="NCBI Taxonomy" id="229535"/>
    <lineage>
        <taxon>Eukaryota</taxon>
        <taxon>Fungi</taxon>
        <taxon>Dikarya</taxon>
        <taxon>Ascomycota</taxon>
        <taxon>Pezizomycotina</taxon>
        <taxon>Eurotiomycetes</taxon>
        <taxon>Eurotiomycetidae</taxon>
        <taxon>Eurotiales</taxon>
        <taxon>Aspergillaceae</taxon>
        <taxon>Penicillium</taxon>
    </lineage>
</organism>
<protein>
    <submittedName>
        <fullName evidence="1">Uncharacterized protein</fullName>
    </submittedName>
</protein>
<dbReference type="AlphaFoldDB" id="A0A0M9WIQ0"/>
<evidence type="ECO:0000313" key="1">
    <source>
        <dbReference type="EMBL" id="KOS46389.1"/>
    </source>
</evidence>
<evidence type="ECO:0000313" key="2">
    <source>
        <dbReference type="Proteomes" id="UP000037696"/>
    </source>
</evidence>
<name>A0A0M9WIQ0_9EURO</name>
<reference evidence="1 2" key="1">
    <citation type="submission" date="2015-08" db="EMBL/GenBank/DDBJ databases">
        <title>Genome sequencing of Penicillium nordicum.</title>
        <authorList>
            <person name="Nguyen H.D."/>
            <person name="Seifert K.A."/>
        </authorList>
    </citation>
    <scope>NUCLEOTIDE SEQUENCE [LARGE SCALE GENOMIC DNA]</scope>
    <source>
        <strain evidence="1 2">DAOMC 185683</strain>
    </source>
</reference>
<comment type="caution">
    <text evidence="1">The sequence shown here is derived from an EMBL/GenBank/DDBJ whole genome shotgun (WGS) entry which is preliminary data.</text>
</comment>
<dbReference type="EMBL" id="LHQQ01000029">
    <property type="protein sequence ID" value="KOS46389.1"/>
    <property type="molecule type" value="Genomic_DNA"/>
</dbReference>
<gene>
    <name evidence="1" type="ORF">ACN38_g2611</name>
</gene>
<sequence length="106" mass="11872">MLLRRVPLQWLDGYFVALNTEGFDLDGVTNADTDLLAYAGYGFHSVPNGRRGQFALARSLGSCCWTHWTKYSGFKPAKYTVRCVRRNHGLASPLSPAWICVGRLAY</sequence>
<dbReference type="Proteomes" id="UP000037696">
    <property type="component" value="Unassembled WGS sequence"/>
</dbReference>
<proteinExistence type="predicted"/>